<dbReference type="RefSeq" id="WP_209694760.1">
    <property type="nucleotide sequence ID" value="NZ_BAAAVU010000002.1"/>
</dbReference>
<comment type="caution">
    <text evidence="2">The sequence shown here is derived from an EMBL/GenBank/DDBJ whole genome shotgun (WGS) entry which is preliminary data.</text>
</comment>
<keyword evidence="1" id="KW-0812">Transmembrane</keyword>
<keyword evidence="1" id="KW-1133">Transmembrane helix</keyword>
<sequence>MSLFLRARGILGSALQALGARLAPVAAETPAPAKPADTTSVDRGDVHADALNQMRTAVNWLIGALAAVAAAMIAGSQLSSIGKLSWTADHSRLLTALIGVTAAVAAILIAIGLLYYAQAPINTDFSRLTKLAGQTRRWGLNGRLRSQVERDSTLHRGTGSLSALMTAFDAVRVEYHELKDAAYDAEKKIAAAPDEETRAAAAKLNAVRAVVDSRLQEYRNALLRVARVDKYLRTRRTYRVTTAMVILLSVAAAFGFVAFAWAANP</sequence>
<evidence type="ECO:0000313" key="2">
    <source>
        <dbReference type="EMBL" id="MBP2351929.1"/>
    </source>
</evidence>
<accession>A0ABS4UJZ1</accession>
<evidence type="ECO:0000313" key="3">
    <source>
        <dbReference type="Proteomes" id="UP000755585"/>
    </source>
</evidence>
<dbReference type="Proteomes" id="UP000755585">
    <property type="component" value="Unassembled WGS sequence"/>
</dbReference>
<feature type="transmembrane region" description="Helical" evidence="1">
    <location>
        <begin position="240"/>
        <end position="263"/>
    </location>
</feature>
<evidence type="ECO:0000256" key="1">
    <source>
        <dbReference type="SAM" id="Phobius"/>
    </source>
</evidence>
<gene>
    <name evidence="2" type="ORF">JOF29_003012</name>
</gene>
<proteinExistence type="predicted"/>
<protein>
    <submittedName>
        <fullName evidence="2">Uncharacterized protein</fullName>
    </submittedName>
</protein>
<keyword evidence="1" id="KW-0472">Membrane</keyword>
<feature type="transmembrane region" description="Helical" evidence="1">
    <location>
        <begin position="93"/>
        <end position="117"/>
    </location>
</feature>
<organism evidence="2 3">
    <name type="scientific">Kribbella aluminosa</name>
    <dbReference type="NCBI Taxonomy" id="416017"/>
    <lineage>
        <taxon>Bacteria</taxon>
        <taxon>Bacillati</taxon>
        <taxon>Actinomycetota</taxon>
        <taxon>Actinomycetes</taxon>
        <taxon>Propionibacteriales</taxon>
        <taxon>Kribbellaceae</taxon>
        <taxon>Kribbella</taxon>
    </lineage>
</organism>
<keyword evidence="3" id="KW-1185">Reference proteome</keyword>
<name>A0ABS4UJZ1_9ACTN</name>
<dbReference type="EMBL" id="JAGINT010000001">
    <property type="protein sequence ID" value="MBP2351929.1"/>
    <property type="molecule type" value="Genomic_DNA"/>
</dbReference>
<feature type="transmembrane region" description="Helical" evidence="1">
    <location>
        <begin position="60"/>
        <end position="81"/>
    </location>
</feature>
<reference evidence="2 3" key="1">
    <citation type="submission" date="2021-03" db="EMBL/GenBank/DDBJ databases">
        <title>Sequencing the genomes of 1000 actinobacteria strains.</title>
        <authorList>
            <person name="Klenk H.-P."/>
        </authorList>
    </citation>
    <scope>NUCLEOTIDE SEQUENCE [LARGE SCALE GENOMIC DNA]</scope>
    <source>
        <strain evidence="2 3">DSM 18824</strain>
    </source>
</reference>